<evidence type="ECO:0000313" key="3">
    <source>
        <dbReference type="EMBL" id="MSS89257.1"/>
    </source>
</evidence>
<dbReference type="InterPro" id="IPR012338">
    <property type="entry name" value="Beta-lactam/transpept-like"/>
</dbReference>
<evidence type="ECO:0000256" key="1">
    <source>
        <dbReference type="SAM" id="MobiDB-lite"/>
    </source>
</evidence>
<proteinExistence type="predicted"/>
<name>A0A6N7WFM0_9FIRM</name>
<dbReference type="InterPro" id="IPR001466">
    <property type="entry name" value="Beta-lactam-related"/>
</dbReference>
<dbReference type="InterPro" id="IPR050789">
    <property type="entry name" value="Diverse_Enzym_Activities"/>
</dbReference>
<gene>
    <name evidence="3" type="ORF">FYJ45_13380</name>
</gene>
<feature type="region of interest" description="Disordered" evidence="1">
    <location>
        <begin position="679"/>
        <end position="724"/>
    </location>
</feature>
<dbReference type="EMBL" id="VUMI01000020">
    <property type="protein sequence ID" value="MSS89257.1"/>
    <property type="molecule type" value="Genomic_DNA"/>
</dbReference>
<dbReference type="PANTHER" id="PTHR43283">
    <property type="entry name" value="BETA-LACTAMASE-RELATED"/>
    <property type="match status" value="1"/>
</dbReference>
<dbReference type="Gene3D" id="3.40.710.10">
    <property type="entry name" value="DD-peptidase/beta-lactamase superfamily"/>
    <property type="match status" value="1"/>
</dbReference>
<organism evidence="3 4">
    <name type="scientific">Eisenbergiella porci</name>
    <dbReference type="NCBI Taxonomy" id="2652274"/>
    <lineage>
        <taxon>Bacteria</taxon>
        <taxon>Bacillati</taxon>
        <taxon>Bacillota</taxon>
        <taxon>Clostridia</taxon>
        <taxon>Lachnospirales</taxon>
        <taxon>Lachnospiraceae</taxon>
        <taxon>Eisenbergiella</taxon>
    </lineage>
</organism>
<dbReference type="PANTHER" id="PTHR43283:SF7">
    <property type="entry name" value="BETA-LACTAMASE-RELATED DOMAIN-CONTAINING PROTEIN"/>
    <property type="match status" value="1"/>
</dbReference>
<sequence length="724" mass="81019">MAKTELAVAELIWNMIARKTGNVGKVDFFPQKPAFPFGEGFPGREEAEQPLERAIPETQGISSARIAAFLKELALHESIDIHQIMLVRNGKVICECGFAPYPAGMWHASYSMCKSITGMAIGMLIAEGKLKLGDKVIDVFHTRKNLFNIFRLKDVTVENLLDMTSCVSFNETGIVSGNDWVRGYLESGLAGVPGRDFEYNSMNTYMLSAMITEITGESLMEYLRPRLWEPMGIRRIFWETCPKGITKGGWGLFICPEDAAKLGMLYLQNGNWKGEQLVPEEWVRTSSTLHMETPSEMSSHGYGYQMWMGGREGSFNYNGMLGQDVLAYRDLNMVVVTNAGSKELFQNCVLLGIVKKYFEGDYNPPSRLPDDLRSQIMLQHVIEEMEGRRTGLPVIEKGGWEKRKAVYIRSTLRQNRIHYLDGKTYEMEEKHVGLMPLMMQVFHNNFTDGIGKIGFTAAGNRLFIHLFEGEEEISLEIGFVKAAAANVSFHGDIYRLGVKGEFSTDEDGRMVLKIDFAFLEEACRRKVKLYFDGDTLEAHWDETPGKEVIMEGLDSLTDIGGKMGFLLNTIKESGGIDVFHILVERTVQPVCTGRLIDPNAEVEKEKGTEKGTETEMQEARDAVQDTLQNTAQDAVQDTPQKAVHKFVGDAAQKIVQNIVGGAVQKTVQNIVEDIVQNTEDTEQNTVENTPEENTQVSSLSAAQNALADNTHNKEGEHVSEWKSC</sequence>
<dbReference type="AlphaFoldDB" id="A0A6N7WFM0"/>
<dbReference type="RefSeq" id="WP_154464999.1">
    <property type="nucleotide sequence ID" value="NZ_JAXDZL010000118.1"/>
</dbReference>
<comment type="caution">
    <text evidence="3">The sequence shown here is derived from an EMBL/GenBank/DDBJ whole genome shotgun (WGS) entry which is preliminary data.</text>
</comment>
<keyword evidence="4" id="KW-1185">Reference proteome</keyword>
<reference evidence="3 4" key="1">
    <citation type="submission" date="2019-08" db="EMBL/GenBank/DDBJ databases">
        <title>In-depth cultivation of the pig gut microbiome towards novel bacterial diversity and tailored functional studies.</title>
        <authorList>
            <person name="Wylensek D."/>
            <person name="Hitch T.C.A."/>
            <person name="Clavel T."/>
        </authorList>
    </citation>
    <scope>NUCLEOTIDE SEQUENCE [LARGE SCALE GENOMIC DNA]</scope>
    <source>
        <strain evidence="3 4">WCA-389-WT-23B</strain>
    </source>
</reference>
<feature type="domain" description="Beta-lactamase-related" evidence="2">
    <location>
        <begin position="84"/>
        <end position="336"/>
    </location>
</feature>
<keyword evidence="3" id="KW-0378">Hydrolase</keyword>
<dbReference type="Proteomes" id="UP000436047">
    <property type="component" value="Unassembled WGS sequence"/>
</dbReference>
<dbReference type="GO" id="GO:0016787">
    <property type="term" value="F:hydrolase activity"/>
    <property type="evidence" value="ECO:0007669"/>
    <property type="project" value="UniProtKB-KW"/>
</dbReference>
<feature type="compositionally biased region" description="Basic and acidic residues" evidence="1">
    <location>
        <begin position="710"/>
        <end position="724"/>
    </location>
</feature>
<dbReference type="Pfam" id="PF00144">
    <property type="entry name" value="Beta-lactamase"/>
    <property type="match status" value="1"/>
</dbReference>
<protein>
    <submittedName>
        <fullName evidence="3">Serine hydrolase</fullName>
    </submittedName>
</protein>
<dbReference type="GeneID" id="86054044"/>
<dbReference type="SUPFAM" id="SSF56601">
    <property type="entry name" value="beta-lactamase/transpeptidase-like"/>
    <property type="match status" value="1"/>
</dbReference>
<evidence type="ECO:0000313" key="4">
    <source>
        <dbReference type="Proteomes" id="UP000436047"/>
    </source>
</evidence>
<feature type="compositionally biased region" description="Polar residues" evidence="1">
    <location>
        <begin position="679"/>
        <end position="709"/>
    </location>
</feature>
<accession>A0A6N7WFM0</accession>
<evidence type="ECO:0000259" key="2">
    <source>
        <dbReference type="Pfam" id="PF00144"/>
    </source>
</evidence>